<dbReference type="Proteomes" id="UP000319927">
    <property type="component" value="Unassembled WGS sequence"/>
</dbReference>
<reference evidence="1 2" key="1">
    <citation type="submission" date="2019-06" db="EMBL/GenBank/DDBJ databases">
        <title>Sequencing the genomes of 1000 actinobacteria strains.</title>
        <authorList>
            <person name="Klenk H.-P."/>
        </authorList>
    </citation>
    <scope>NUCLEOTIDE SEQUENCE [LARGE SCALE GENOMIC DNA]</scope>
    <source>
        <strain evidence="1 2">DSM 102131</strain>
    </source>
</reference>
<dbReference type="EMBL" id="VIXA01000002">
    <property type="protein sequence ID" value="TWG21988.1"/>
    <property type="molecule type" value="Genomic_DNA"/>
</dbReference>
<evidence type="ECO:0000313" key="1">
    <source>
        <dbReference type="EMBL" id="TWG21988.1"/>
    </source>
</evidence>
<accession>A0A561WDP5</accession>
<sequence length="87" mass="10034">MGTCTRRARLIQRAALRLSPSDALRAWSWFVRHPWHRLWDPTAGCGVMECCPNPPELRWILDVAVAVLPTKDARTLRKQIAALDEQW</sequence>
<organism evidence="1 2">
    <name type="scientific">Micromonospora palomenae</name>
    <dbReference type="NCBI Taxonomy" id="1461247"/>
    <lineage>
        <taxon>Bacteria</taxon>
        <taxon>Bacillati</taxon>
        <taxon>Actinomycetota</taxon>
        <taxon>Actinomycetes</taxon>
        <taxon>Micromonosporales</taxon>
        <taxon>Micromonosporaceae</taxon>
        <taxon>Micromonospora</taxon>
    </lineage>
</organism>
<gene>
    <name evidence="1" type="ORF">FHX75_12506</name>
</gene>
<comment type="caution">
    <text evidence="1">The sequence shown here is derived from an EMBL/GenBank/DDBJ whole genome shotgun (WGS) entry which is preliminary data.</text>
</comment>
<protein>
    <submittedName>
        <fullName evidence="1">Uncharacterized protein</fullName>
    </submittedName>
</protein>
<name>A0A561WDP5_9ACTN</name>
<evidence type="ECO:0000313" key="2">
    <source>
        <dbReference type="Proteomes" id="UP000319927"/>
    </source>
</evidence>
<proteinExistence type="predicted"/>
<dbReference type="AlphaFoldDB" id="A0A561WDP5"/>
<keyword evidence="2" id="KW-1185">Reference proteome</keyword>